<evidence type="ECO:0000313" key="1">
    <source>
        <dbReference type="EMBL" id="KAI4303800.1"/>
    </source>
</evidence>
<proteinExistence type="predicted"/>
<organism evidence="1 2">
    <name type="scientific">Melastoma candidum</name>
    <dbReference type="NCBI Taxonomy" id="119954"/>
    <lineage>
        <taxon>Eukaryota</taxon>
        <taxon>Viridiplantae</taxon>
        <taxon>Streptophyta</taxon>
        <taxon>Embryophyta</taxon>
        <taxon>Tracheophyta</taxon>
        <taxon>Spermatophyta</taxon>
        <taxon>Magnoliopsida</taxon>
        <taxon>eudicotyledons</taxon>
        <taxon>Gunneridae</taxon>
        <taxon>Pentapetalae</taxon>
        <taxon>rosids</taxon>
        <taxon>malvids</taxon>
        <taxon>Myrtales</taxon>
        <taxon>Melastomataceae</taxon>
        <taxon>Melastomatoideae</taxon>
        <taxon>Melastomateae</taxon>
        <taxon>Melastoma</taxon>
    </lineage>
</organism>
<sequence>MARSATELFSDPLDSQPLWFKPTAFHSPDFDPESYISELRAFVPSDTLRSHLHSHLSSLNRDLIDLINRDYTDFVSLTTNLVDVDSVIVRMRAPLLELRDKVLVFRSGVHGSLIALQDGLRHRSEAASARETIELLLDTFHVVSKVEKLIKELPTVPSDWSKDDAAPGANQSSTSNGVSMIHMDNGMNVRETQSMLLERIASEMNRLKFYTAHAEVPFSCSSIYHLQNLPFVQNMEKRIQNASQLLDASLAHCFRDGLEHRDENAIYNCLRAYAAIDNTSSAEDIFRTAVVAPLIQRILWHGQPALSPATSGDELENDYELIKQSMKEECKFLLDIASAENSGLHVFDFLANSILKEVLAAIQRAKPGAFSPGRPAEFLRNYKSSLVFLSYLEGYCPSRSAVSKFRGQTAYMDFMKQWNIGVYFSLRFQEIAGTLDSALTATSLKPLQQSSRDQRILTLKQSAALLDSLRCCWRDDVLILSCSDKFLRLSLQLISRYAHWLSSGLAARKKGAPGSHPGSEWAMSAAPDDLIYVLSDVHFLEREICGDYLGNVLGLLSSCSTEICNFVKESILQGGKLLKDVTPLITKAIVEALVDKSVEDLRQVKGITATFRMTNKPLPVRHSSYVGGILRPIKTFLDGERATAYLTADIRNEILQTVAIEITGRYYELAAEIVNVARKTESSIQRIRQGVQRRAGASSDTSDQNVSDTDKICMQLFLDIQEYGRNLSALGVEARNIQAYSSLWQCVAPPDRQNTINF</sequence>
<accession>A0ACB9L2U9</accession>
<gene>
    <name evidence="1" type="ORF">MLD38_039393</name>
</gene>
<protein>
    <submittedName>
        <fullName evidence="1">Uncharacterized protein</fullName>
    </submittedName>
</protein>
<dbReference type="Proteomes" id="UP001057402">
    <property type="component" value="Chromosome 12"/>
</dbReference>
<reference evidence="2" key="1">
    <citation type="journal article" date="2023" name="Front. Plant Sci.">
        <title>Chromosomal-level genome assembly of Melastoma candidum provides insights into trichome evolution.</title>
        <authorList>
            <person name="Zhong Y."/>
            <person name="Wu W."/>
            <person name="Sun C."/>
            <person name="Zou P."/>
            <person name="Liu Y."/>
            <person name="Dai S."/>
            <person name="Zhou R."/>
        </authorList>
    </citation>
    <scope>NUCLEOTIDE SEQUENCE [LARGE SCALE GENOMIC DNA]</scope>
</reference>
<name>A0ACB9L2U9_9MYRT</name>
<dbReference type="EMBL" id="CM042891">
    <property type="protein sequence ID" value="KAI4303800.1"/>
    <property type="molecule type" value="Genomic_DNA"/>
</dbReference>
<comment type="caution">
    <text evidence="1">The sequence shown here is derived from an EMBL/GenBank/DDBJ whole genome shotgun (WGS) entry which is preliminary data.</text>
</comment>
<keyword evidence="2" id="KW-1185">Reference proteome</keyword>
<evidence type="ECO:0000313" key="2">
    <source>
        <dbReference type="Proteomes" id="UP001057402"/>
    </source>
</evidence>